<gene>
    <name evidence="2" type="ORF">FBUS_03149</name>
</gene>
<protein>
    <submittedName>
        <fullName evidence="2">Kinesin heavy chain</fullName>
    </submittedName>
</protein>
<reference evidence="2" key="1">
    <citation type="submission" date="2019-05" db="EMBL/GenBank/DDBJ databases">
        <title>Annotation for the trematode Fasciolopsis buski.</title>
        <authorList>
            <person name="Choi Y.-J."/>
        </authorList>
    </citation>
    <scope>NUCLEOTIDE SEQUENCE</scope>
    <source>
        <strain evidence="2">HT</strain>
        <tissue evidence="2">Whole worm</tissue>
    </source>
</reference>
<dbReference type="SMART" id="SM00100">
    <property type="entry name" value="cNMP"/>
    <property type="match status" value="1"/>
</dbReference>
<dbReference type="OrthoDB" id="166212at2759"/>
<dbReference type="InterPro" id="IPR014710">
    <property type="entry name" value="RmlC-like_jellyroll"/>
</dbReference>
<dbReference type="CDD" id="cd00038">
    <property type="entry name" value="CAP_ED"/>
    <property type="match status" value="1"/>
</dbReference>
<dbReference type="InterPro" id="IPR000595">
    <property type="entry name" value="cNMP-bd_dom"/>
</dbReference>
<evidence type="ECO:0000259" key="1">
    <source>
        <dbReference type="PROSITE" id="PS50042"/>
    </source>
</evidence>
<comment type="caution">
    <text evidence="2">The sequence shown here is derived from an EMBL/GenBank/DDBJ whole genome shotgun (WGS) entry which is preliminary data.</text>
</comment>
<evidence type="ECO:0000313" key="3">
    <source>
        <dbReference type="Proteomes" id="UP000728185"/>
    </source>
</evidence>
<dbReference type="PROSITE" id="PS00888">
    <property type="entry name" value="CNMP_BINDING_1"/>
    <property type="match status" value="1"/>
</dbReference>
<dbReference type="PROSITE" id="PS00889">
    <property type="entry name" value="CNMP_BINDING_2"/>
    <property type="match status" value="1"/>
</dbReference>
<evidence type="ECO:0000313" key="2">
    <source>
        <dbReference type="EMBL" id="KAA0195722.1"/>
    </source>
</evidence>
<dbReference type="PANTHER" id="PTHR23011">
    <property type="entry name" value="CYCLIC NUCLEOTIDE-BINDING DOMAIN CONTAINING PROTEIN"/>
    <property type="match status" value="1"/>
</dbReference>
<sequence length="420" mass="48181">MVEEDNTHLLQKGKKTFVEMQKDIEEEWNANALGFNKHDFLFRREKTLPFDVVRILTIPTSYRTETMLQLARVGLIATTEAFSEFPLTMQKLMVKYSWYERYENRRVIIRQGQTAINFYFIISGSMVVSVSRQDKSTGEPFEESVAILKPGQSFGELSLIYGGKRSATIMCNAKVEVLVMSRADFIRVFMNSSDATKAEHMIFLRQHPMIPVKVTEALSGADSNVFLFTYFRRDMTICQDSNTSEWIYVIKAGQCKIVKAVRLCPRKLGSVRYRNQTKARSDAQSRGANNCTVKSSTAECEDQDSKPEEKYFIILKLLEANSIFGLETIAFESLGGTTSVALISDGAECIAISKKFFCKHCPTVFMNWIRRQVQPFPDERTLETKLAVYRDWRIYREKTVEECLFASGQLETKYTSLRIS</sequence>
<keyword evidence="3" id="KW-1185">Reference proteome</keyword>
<organism evidence="2 3">
    <name type="scientific">Fasciolopsis buskii</name>
    <dbReference type="NCBI Taxonomy" id="27845"/>
    <lineage>
        <taxon>Eukaryota</taxon>
        <taxon>Metazoa</taxon>
        <taxon>Spiralia</taxon>
        <taxon>Lophotrochozoa</taxon>
        <taxon>Platyhelminthes</taxon>
        <taxon>Trematoda</taxon>
        <taxon>Digenea</taxon>
        <taxon>Plagiorchiida</taxon>
        <taxon>Echinostomata</taxon>
        <taxon>Echinostomatoidea</taxon>
        <taxon>Fasciolidae</taxon>
        <taxon>Fasciolopsis</taxon>
    </lineage>
</organism>
<dbReference type="Proteomes" id="UP000728185">
    <property type="component" value="Unassembled WGS sequence"/>
</dbReference>
<dbReference type="SUPFAM" id="SSF51206">
    <property type="entry name" value="cAMP-binding domain-like"/>
    <property type="match status" value="2"/>
</dbReference>
<dbReference type="InterPro" id="IPR018488">
    <property type="entry name" value="cNMP-bd_CS"/>
</dbReference>
<dbReference type="Gene3D" id="2.60.120.10">
    <property type="entry name" value="Jelly Rolls"/>
    <property type="match status" value="1"/>
</dbReference>
<dbReference type="PANTHER" id="PTHR23011:SF28">
    <property type="entry name" value="CYCLIC NUCLEOTIDE-BINDING DOMAIN CONTAINING PROTEIN"/>
    <property type="match status" value="1"/>
</dbReference>
<proteinExistence type="predicted"/>
<dbReference type="PROSITE" id="PS50042">
    <property type="entry name" value="CNMP_BINDING_3"/>
    <property type="match status" value="1"/>
</dbReference>
<dbReference type="InterPro" id="IPR018490">
    <property type="entry name" value="cNMP-bd_dom_sf"/>
</dbReference>
<feature type="domain" description="Cyclic nucleotide-binding" evidence="1">
    <location>
        <begin position="102"/>
        <end position="206"/>
    </location>
</feature>
<dbReference type="Pfam" id="PF00027">
    <property type="entry name" value="cNMP_binding"/>
    <property type="match status" value="1"/>
</dbReference>
<accession>A0A8E0S387</accession>
<dbReference type="EMBL" id="LUCM01003486">
    <property type="protein sequence ID" value="KAA0195722.1"/>
    <property type="molecule type" value="Genomic_DNA"/>
</dbReference>
<dbReference type="AlphaFoldDB" id="A0A8E0S387"/>
<name>A0A8E0S387_9TREM</name>